<reference evidence="4 5" key="1">
    <citation type="submission" date="2021-01" db="EMBL/GenBank/DDBJ databases">
        <title>Whole genome shotgun sequence of Planomonospora parontospora subsp. parontospora NBRC 13880.</title>
        <authorList>
            <person name="Komaki H."/>
            <person name="Tamura T."/>
        </authorList>
    </citation>
    <scope>NUCLEOTIDE SEQUENCE [LARGE SCALE GENOMIC DNA]</scope>
    <source>
        <strain evidence="4 5">NBRC 13880</strain>
    </source>
</reference>
<name>A0ABQ4HI31_9ACTN</name>
<dbReference type="PROSITE" id="PS50801">
    <property type="entry name" value="STAS"/>
    <property type="match status" value="1"/>
</dbReference>
<feature type="domain" description="STAS" evidence="3">
    <location>
        <begin position="88"/>
        <end position="187"/>
    </location>
</feature>
<dbReference type="InterPro" id="IPR003658">
    <property type="entry name" value="Anti-sigma_ant"/>
</dbReference>
<evidence type="ECO:0000313" key="5">
    <source>
        <dbReference type="Proteomes" id="UP000633041"/>
    </source>
</evidence>
<proteinExistence type="inferred from homology"/>
<dbReference type="SUPFAM" id="SSF52091">
    <property type="entry name" value="SpoIIaa-like"/>
    <property type="match status" value="1"/>
</dbReference>
<evidence type="ECO:0000259" key="3">
    <source>
        <dbReference type="PROSITE" id="PS50801"/>
    </source>
</evidence>
<gene>
    <name evidence="4" type="ORF">Ppa06_55910</name>
</gene>
<dbReference type="Pfam" id="PF01740">
    <property type="entry name" value="STAS"/>
    <property type="match status" value="1"/>
</dbReference>
<keyword evidence="5" id="KW-1185">Reference proteome</keyword>
<dbReference type="Gene3D" id="3.30.750.24">
    <property type="entry name" value="STAS domain"/>
    <property type="match status" value="1"/>
</dbReference>
<sequence length="204" mass="21818">MPSAARTDARTGGWTGARINARTDVQLDGRPGRSACPRPWTGLRLNIVRVSGPCQGSLSTPGEGSDVVTRGPEAVLEVQGWRVGPTRVLRLVGELDAYTAPVARARLDAALLESDTPSLIVDLTPLRFMATAGISLMLKLRAEITARQGSLMLVLPAESPPRRLFEVTGLAHRFAIRETLEEGVAAFRREPPDRDPGAPADGPP</sequence>
<accession>A0ABQ4HI31</accession>
<organism evidence="4 5">
    <name type="scientific">Planomonospora parontospora subsp. parontospora</name>
    <dbReference type="NCBI Taxonomy" id="97194"/>
    <lineage>
        <taxon>Bacteria</taxon>
        <taxon>Bacillati</taxon>
        <taxon>Actinomycetota</taxon>
        <taxon>Actinomycetes</taxon>
        <taxon>Streptosporangiales</taxon>
        <taxon>Streptosporangiaceae</taxon>
        <taxon>Planomonospora</taxon>
    </lineage>
</organism>
<evidence type="ECO:0000256" key="2">
    <source>
        <dbReference type="RuleBase" id="RU003749"/>
    </source>
</evidence>
<evidence type="ECO:0000256" key="1">
    <source>
        <dbReference type="ARBA" id="ARBA00009013"/>
    </source>
</evidence>
<dbReference type="Proteomes" id="UP000633041">
    <property type="component" value="Unassembled WGS sequence"/>
</dbReference>
<comment type="similarity">
    <text evidence="1 2">Belongs to the anti-sigma-factor antagonist family.</text>
</comment>
<dbReference type="EMBL" id="BOOL01000053">
    <property type="protein sequence ID" value="GII11793.1"/>
    <property type="molecule type" value="Genomic_DNA"/>
</dbReference>
<comment type="caution">
    <text evidence="4">The sequence shown here is derived from an EMBL/GenBank/DDBJ whole genome shotgun (WGS) entry which is preliminary data.</text>
</comment>
<dbReference type="CDD" id="cd07043">
    <property type="entry name" value="STAS_anti-anti-sigma_factors"/>
    <property type="match status" value="1"/>
</dbReference>
<dbReference type="NCBIfam" id="TIGR00377">
    <property type="entry name" value="ant_ant_sig"/>
    <property type="match status" value="1"/>
</dbReference>
<dbReference type="InterPro" id="IPR002645">
    <property type="entry name" value="STAS_dom"/>
</dbReference>
<dbReference type="InterPro" id="IPR036513">
    <property type="entry name" value="STAS_dom_sf"/>
</dbReference>
<protein>
    <recommendedName>
        <fullName evidence="2">Anti-sigma factor antagonist</fullName>
    </recommendedName>
</protein>
<evidence type="ECO:0000313" key="4">
    <source>
        <dbReference type="EMBL" id="GII11793.1"/>
    </source>
</evidence>
<dbReference type="PANTHER" id="PTHR33495">
    <property type="entry name" value="ANTI-SIGMA FACTOR ANTAGONIST TM_1081-RELATED-RELATED"/>
    <property type="match status" value="1"/>
</dbReference>